<dbReference type="SUPFAM" id="SSF52540">
    <property type="entry name" value="P-loop containing nucleoside triphosphate hydrolases"/>
    <property type="match status" value="1"/>
</dbReference>
<dbReference type="Gene3D" id="3.40.50.300">
    <property type="entry name" value="P-loop containing nucleotide triphosphate hydrolases"/>
    <property type="match status" value="2"/>
</dbReference>
<gene>
    <name evidence="6" type="primary">SMC5</name>
    <name evidence="6" type="ORF">ECANGB1_1591</name>
</gene>
<evidence type="ECO:0000256" key="4">
    <source>
        <dbReference type="SAM" id="Coils"/>
    </source>
</evidence>
<evidence type="ECO:0000256" key="1">
    <source>
        <dbReference type="ARBA" id="ARBA00010171"/>
    </source>
</evidence>
<dbReference type="GO" id="GO:0030915">
    <property type="term" value="C:Smc5-Smc6 complex"/>
    <property type="evidence" value="ECO:0007669"/>
    <property type="project" value="TreeGrafter"/>
</dbReference>
<evidence type="ECO:0000256" key="3">
    <source>
        <dbReference type="ARBA" id="ARBA00023054"/>
    </source>
</evidence>
<evidence type="ECO:0000256" key="2">
    <source>
        <dbReference type="ARBA" id="ARBA00018687"/>
    </source>
</evidence>
<feature type="coiled-coil region" evidence="4">
    <location>
        <begin position="670"/>
        <end position="697"/>
    </location>
</feature>
<dbReference type="AlphaFoldDB" id="A0A1Y1S6E0"/>
<dbReference type="OrthoDB" id="10254973at2759"/>
<protein>
    <recommendedName>
        <fullName evidence="2">Structural maintenance of chromosomes protein 5</fullName>
    </recommendedName>
</protein>
<comment type="caution">
    <text evidence="6">The sequence shown here is derived from an EMBL/GenBank/DDBJ whole genome shotgun (WGS) entry which is preliminary data.</text>
</comment>
<feature type="domain" description="RecF/RecN/SMC N-terminal" evidence="5">
    <location>
        <begin position="26"/>
        <end position="1073"/>
    </location>
</feature>
<feature type="coiled-coil region" evidence="4">
    <location>
        <begin position="324"/>
        <end position="372"/>
    </location>
</feature>
<accession>A0A1Y1S6E0</accession>
<comment type="similarity">
    <text evidence="1">Belongs to the SMC family. SMC5 subfamily.</text>
</comment>
<keyword evidence="7" id="KW-1185">Reference proteome</keyword>
<dbReference type="Pfam" id="PF02463">
    <property type="entry name" value="SMC_N"/>
    <property type="match status" value="1"/>
</dbReference>
<evidence type="ECO:0000313" key="7">
    <source>
        <dbReference type="Proteomes" id="UP000192639"/>
    </source>
</evidence>
<dbReference type="GO" id="GO:0005634">
    <property type="term" value="C:nucleus"/>
    <property type="evidence" value="ECO:0007669"/>
    <property type="project" value="TreeGrafter"/>
</dbReference>
<evidence type="ECO:0000313" key="6">
    <source>
        <dbReference type="EMBL" id="ORD93733.1"/>
    </source>
</evidence>
<feature type="coiled-coil region" evidence="4">
    <location>
        <begin position="203"/>
        <end position="247"/>
    </location>
</feature>
<dbReference type="GO" id="GO:0003697">
    <property type="term" value="F:single-stranded DNA binding"/>
    <property type="evidence" value="ECO:0007669"/>
    <property type="project" value="TreeGrafter"/>
</dbReference>
<dbReference type="PANTHER" id="PTHR45916">
    <property type="entry name" value="STRUCTURAL MAINTENANCE OF CHROMOSOMES PROTEIN 5"/>
    <property type="match status" value="1"/>
</dbReference>
<dbReference type="VEuPathDB" id="MicrosporidiaDB:ECANGB1_1591"/>
<evidence type="ECO:0000259" key="5">
    <source>
        <dbReference type="Pfam" id="PF02463"/>
    </source>
</evidence>
<organism evidence="6 7">
    <name type="scientific">Enterospora canceri</name>
    <dbReference type="NCBI Taxonomy" id="1081671"/>
    <lineage>
        <taxon>Eukaryota</taxon>
        <taxon>Fungi</taxon>
        <taxon>Fungi incertae sedis</taxon>
        <taxon>Microsporidia</taxon>
        <taxon>Enterocytozoonidae</taxon>
        <taxon>Enterospora</taxon>
    </lineage>
</organism>
<proteinExistence type="inferred from homology"/>
<dbReference type="Proteomes" id="UP000192639">
    <property type="component" value="Unassembled WGS sequence"/>
</dbReference>
<keyword evidence="3 4" id="KW-0175">Coiled coil</keyword>
<sequence length="1102" mass="128199">MFDKPCSFKPDRVRGICYSPGNIVYMRLTNFQTFSDQEFYFSEKLNLIAAPNGTGKSSLANAIAFVFNGTTRTIGKTKDVLDFIKFKEEKAEIICVVAQKPNGVTDSIKKQKTGNYVEFRRVIQRKRAKAESIFYIDETQRNSADYGAFIGRMKIDCDNLTNFLPQERVAEFVRMSGDKMFNEVMKDVLMGEKWTIGEKLGEFEKTKKELDGTKTNLESSNKQFTLLEQKKTMLEKEVDKIREFEIKQREIRVLQYKEFYLRKKKEMEDMRGWKEVLDGVISTKDDNEKQIGALVEIVGAAEESTMMKEFYAKVEIYLRENVGLRELVGKMEEYRREYVAFEREQERKKQKNREIEKENEAVEEKRAILVEKIGEELRSYVGSFDRFVNEGVFEITIENQPVSRTNKMKELSLNEIRTNLTKSINECTEQTVRRFQLRDSAGSDALERIQRLKMTALQNKKLIEAHETERIRFNEKAGQRLMRLRSYHEDTYRAVEHLRRNQIGVEFYEPAFLHIEIDEEFRTEIEALLNFQALSSFLVKSNSDMKKMARILKDELRLGVNICTLTEETSLQSKFNSPEIDGSATDFITCNPIYKHFFNTYGRFNEIPISKKEINEKALLSKYPFVRKMIINQKLVEIKRNKYNSEAILKTDRIREMGIFRSSSPNTGDLERLESELKELKNKRNQIQAEMGHEMLKKQQIDERRATITQLNEKINEKYFVIKRCIDKHFTTSERSLYDLSSGRGDECRRLFKNALSKMTEFKLHRINYNQAKETEMNITNNKMQIETLKTATVALVEEVTRVRVKIREKGEMVGNYQAMMDEMEANESARNRKMTRRANLTQTQDGGSRLSLIQVGSQQSQDALFQFAVSNQIGSFREEINRNQANSLNEVMQRRSYLDEIVRGNDLDESVKQAYTTAERDWGRMAEEKKSYELALIGLEKKADKIRDAIRTGATNHVGPISSRFGQMLSRLGNQGELRVVCDSGAGRELAKFELQIWVRFKEGENLQQLTSFRQSGGEKSLSTMLFLLALQSGTDNFRLVDEINQGMDQNNEKRVFEILNLMTGQFFIITPKLISDIEYSENYNVLILYGGTGTKEVERL</sequence>
<dbReference type="GO" id="GO:0000724">
    <property type="term" value="P:double-strand break repair via homologous recombination"/>
    <property type="evidence" value="ECO:0007669"/>
    <property type="project" value="TreeGrafter"/>
</dbReference>
<dbReference type="InterPro" id="IPR027417">
    <property type="entry name" value="P-loop_NTPase"/>
</dbReference>
<dbReference type="InterPro" id="IPR003395">
    <property type="entry name" value="RecF/RecN/SMC_N"/>
</dbReference>
<dbReference type="PANTHER" id="PTHR45916:SF1">
    <property type="entry name" value="STRUCTURAL MAINTENANCE OF CHROMOSOMES PROTEIN 5"/>
    <property type="match status" value="1"/>
</dbReference>
<dbReference type="EMBL" id="LWDP01000051">
    <property type="protein sequence ID" value="ORD93733.1"/>
    <property type="molecule type" value="Genomic_DNA"/>
</dbReference>
<name>A0A1Y1S6E0_9MICR</name>
<reference evidence="6 7" key="1">
    <citation type="journal article" date="2017" name="Environ. Microbiol.">
        <title>Decay of the glycolytic pathway and adaptation to intranuclear parasitism within Enterocytozoonidae microsporidia.</title>
        <authorList>
            <person name="Wiredu Boakye D."/>
            <person name="Jaroenlak P."/>
            <person name="Prachumwat A."/>
            <person name="Williams T.A."/>
            <person name="Bateman K.S."/>
            <person name="Itsathitphaisarn O."/>
            <person name="Sritunyalucksana K."/>
            <person name="Paszkiewicz K.H."/>
            <person name="Moore K.A."/>
            <person name="Stentiford G.D."/>
            <person name="Williams B.A."/>
        </authorList>
    </citation>
    <scope>NUCLEOTIDE SEQUENCE [LARGE SCALE GENOMIC DNA]</scope>
    <source>
        <strain evidence="6 7">GB1</strain>
    </source>
</reference>